<keyword evidence="1" id="KW-1133">Transmembrane helix</keyword>
<dbReference type="Proteomes" id="UP001231941">
    <property type="component" value="Unassembled WGS sequence"/>
</dbReference>
<evidence type="ECO:0000256" key="1">
    <source>
        <dbReference type="SAM" id="Phobius"/>
    </source>
</evidence>
<keyword evidence="1" id="KW-0472">Membrane</keyword>
<evidence type="ECO:0008006" key="4">
    <source>
        <dbReference type="Google" id="ProtNLM"/>
    </source>
</evidence>
<feature type="transmembrane region" description="Helical" evidence="1">
    <location>
        <begin position="21"/>
        <end position="50"/>
    </location>
</feature>
<organism evidence="2 3">
    <name type="scientific">Chengkuizengella axinellae</name>
    <dbReference type="NCBI Taxonomy" id="3064388"/>
    <lineage>
        <taxon>Bacteria</taxon>
        <taxon>Bacillati</taxon>
        <taxon>Bacillota</taxon>
        <taxon>Bacilli</taxon>
        <taxon>Bacillales</taxon>
        <taxon>Paenibacillaceae</taxon>
        <taxon>Chengkuizengella</taxon>
    </lineage>
</organism>
<evidence type="ECO:0000313" key="3">
    <source>
        <dbReference type="Proteomes" id="UP001231941"/>
    </source>
</evidence>
<sequence length="97" mass="11039">MEAKSINRIEVYKQNTLLPTFIKLFFCAVCLLGSFIFLFLFFPLGIIGFFCSFVPFAIPTTAGNYQCSVCGERNNVLSRAKNMNCSRCKDFVVIDWV</sequence>
<protein>
    <recommendedName>
        <fullName evidence="4">LITAF domain-containing protein</fullName>
    </recommendedName>
</protein>
<comment type="caution">
    <text evidence="2">The sequence shown here is derived from an EMBL/GenBank/DDBJ whole genome shotgun (WGS) entry which is preliminary data.</text>
</comment>
<proteinExistence type="predicted"/>
<keyword evidence="3" id="KW-1185">Reference proteome</keyword>
<keyword evidence="1" id="KW-0812">Transmembrane</keyword>
<dbReference type="EMBL" id="JAVAMP010000003">
    <property type="protein sequence ID" value="MDP5274362.1"/>
    <property type="molecule type" value="Genomic_DNA"/>
</dbReference>
<accession>A0ABT9IYG7</accession>
<evidence type="ECO:0000313" key="2">
    <source>
        <dbReference type="EMBL" id="MDP5274362.1"/>
    </source>
</evidence>
<reference evidence="2 3" key="1">
    <citation type="submission" date="2023-08" db="EMBL/GenBank/DDBJ databases">
        <authorList>
            <person name="Park J.-S."/>
        </authorList>
    </citation>
    <scope>NUCLEOTIDE SEQUENCE [LARGE SCALE GENOMIC DNA]</scope>
    <source>
        <strain evidence="2 3">2205SS18-9</strain>
    </source>
</reference>
<dbReference type="RefSeq" id="WP_305991673.1">
    <property type="nucleotide sequence ID" value="NZ_JAVAMP010000003.1"/>
</dbReference>
<gene>
    <name evidence="2" type="ORF">Q5Y73_09590</name>
</gene>
<name>A0ABT9IYG7_9BACL</name>